<proteinExistence type="predicted"/>
<name>G9NZ75_HYPAI</name>
<keyword evidence="1" id="KW-0732">Signal</keyword>
<feature type="signal peptide" evidence="1">
    <location>
        <begin position="1"/>
        <end position="18"/>
    </location>
</feature>
<sequence>MAFPQVTRLAVCLSPVSLLVTKLHRTTVLSPAYSIWGPGRYCSEQQSAGFRPCPCCQSSRILHAWAVARAMTTTWPKGRNDGKLHKQAGSSISSPKHAISSYIPRARGTSRIFRRPSRRASRRASIKRKGARRRALQLRKDFRLGLGRQTRWRLLNAWVDACQRREPPALALAPCTMYDAQPWLGRLSRLLREASHLPLFAGLSTPVFRRTTGHWAKEEASPVPGSSSLRQYTCRQGIIKPYLRYTDKNMHFSVHENMYPIALQSVPKIQHKRPSDD</sequence>
<feature type="chain" id="PRO_5003524771" evidence="1">
    <location>
        <begin position="19"/>
        <end position="277"/>
    </location>
</feature>
<protein>
    <submittedName>
        <fullName evidence="2">Uncharacterized protein</fullName>
    </submittedName>
</protein>
<comment type="caution">
    <text evidence="2">The sequence shown here is derived from an EMBL/GenBank/DDBJ whole genome shotgun (WGS) entry which is preliminary data.</text>
</comment>
<reference evidence="2 3" key="1">
    <citation type="journal article" date="2011" name="Genome Biol.">
        <title>Comparative genome sequence analysis underscores mycoparasitism as the ancestral life style of Trichoderma.</title>
        <authorList>
            <person name="Kubicek C.P."/>
            <person name="Herrera-Estrella A."/>
            <person name="Seidl-Seiboth V."/>
            <person name="Martinez D.A."/>
            <person name="Druzhinina I.S."/>
            <person name="Thon M."/>
            <person name="Zeilinger S."/>
            <person name="Casas-Flores S."/>
            <person name="Horwitz B.A."/>
            <person name="Mukherjee P.K."/>
            <person name="Mukherjee M."/>
            <person name="Kredics L."/>
            <person name="Alcaraz L.D."/>
            <person name="Aerts A."/>
            <person name="Antal Z."/>
            <person name="Atanasova L."/>
            <person name="Cervantes-Badillo M.G."/>
            <person name="Challacombe J."/>
            <person name="Chertkov O."/>
            <person name="McCluskey K."/>
            <person name="Coulpier F."/>
            <person name="Deshpande N."/>
            <person name="von Doehren H."/>
            <person name="Ebbole D.J."/>
            <person name="Esquivel-Naranjo E.U."/>
            <person name="Fekete E."/>
            <person name="Flipphi M."/>
            <person name="Glaser F."/>
            <person name="Gomez-Rodriguez E.Y."/>
            <person name="Gruber S."/>
            <person name="Han C."/>
            <person name="Henrissat B."/>
            <person name="Hermosa R."/>
            <person name="Hernandez-Onate M."/>
            <person name="Karaffa L."/>
            <person name="Kosti I."/>
            <person name="Le Crom S."/>
            <person name="Lindquist E."/>
            <person name="Lucas S."/>
            <person name="Luebeck M."/>
            <person name="Luebeck P.S."/>
            <person name="Margeot A."/>
            <person name="Metz B."/>
            <person name="Misra M."/>
            <person name="Nevalainen H."/>
            <person name="Omann M."/>
            <person name="Packer N."/>
            <person name="Perrone G."/>
            <person name="Uresti-Rivera E.E."/>
            <person name="Salamov A."/>
            <person name="Schmoll M."/>
            <person name="Seiboth B."/>
            <person name="Shapiro H."/>
            <person name="Sukno S."/>
            <person name="Tamayo-Ramos J.A."/>
            <person name="Tisch D."/>
            <person name="Wiest A."/>
            <person name="Wilkinson H.H."/>
            <person name="Zhang M."/>
            <person name="Coutinho P.M."/>
            <person name="Kenerley C.M."/>
            <person name="Monte E."/>
            <person name="Baker S.E."/>
            <person name="Grigoriev I.V."/>
        </authorList>
    </citation>
    <scope>NUCLEOTIDE SEQUENCE [LARGE SCALE GENOMIC DNA]</scope>
    <source>
        <strain evidence="3">ATCC 20476 / IMI 206040</strain>
    </source>
</reference>
<organism evidence="2 3">
    <name type="scientific">Hypocrea atroviridis (strain ATCC 20476 / IMI 206040)</name>
    <name type="common">Trichoderma atroviride</name>
    <dbReference type="NCBI Taxonomy" id="452589"/>
    <lineage>
        <taxon>Eukaryota</taxon>
        <taxon>Fungi</taxon>
        <taxon>Dikarya</taxon>
        <taxon>Ascomycota</taxon>
        <taxon>Pezizomycotina</taxon>
        <taxon>Sordariomycetes</taxon>
        <taxon>Hypocreomycetidae</taxon>
        <taxon>Hypocreales</taxon>
        <taxon>Hypocreaceae</taxon>
        <taxon>Trichoderma</taxon>
    </lineage>
</organism>
<evidence type="ECO:0000313" key="3">
    <source>
        <dbReference type="Proteomes" id="UP000005426"/>
    </source>
</evidence>
<dbReference type="AlphaFoldDB" id="G9NZ75"/>
<evidence type="ECO:0000313" key="2">
    <source>
        <dbReference type="EMBL" id="EHK43790.1"/>
    </source>
</evidence>
<dbReference type="HOGENOM" id="CLU_1004953_0_0_1"/>
<accession>G9NZ75</accession>
<evidence type="ECO:0000256" key="1">
    <source>
        <dbReference type="SAM" id="SignalP"/>
    </source>
</evidence>
<dbReference type="EMBL" id="ABDG02000025">
    <property type="protein sequence ID" value="EHK43790.1"/>
    <property type="molecule type" value="Genomic_DNA"/>
</dbReference>
<keyword evidence="3" id="KW-1185">Reference proteome</keyword>
<dbReference type="Proteomes" id="UP000005426">
    <property type="component" value="Unassembled WGS sequence"/>
</dbReference>
<gene>
    <name evidence="2" type="ORF">TRIATDRAFT_284547</name>
</gene>